<evidence type="ECO:0000313" key="5">
    <source>
        <dbReference type="EMBL" id="QGY40995.1"/>
    </source>
</evidence>
<sequence length="260" mass="28987">MFRSMKGTLPHLQVRFSRSLRLCLKAVFVLLAWASPAFAQSPAPSTGGSVLNILLLGVIAYFLVRMFRRRMGGGDKDNTRPGQWTRQDKGESGTESGGKVLRPMDRYDAARQMWGHLSSEKSSDESAAPSPVAASGQIGFDENEFLEGAKLFFSRFQQANSEKEIEDLRVFLSDEVYANAVLKAQQFPDERIEVMLVDARLMELKSEGGQTLATVFYDAQISRGESGGQPGHVRAVWEFSRDDDVENGLWTLEKINKVDQ</sequence>
<keyword evidence="3" id="KW-0732">Signal</keyword>
<feature type="signal peptide" evidence="3">
    <location>
        <begin position="1"/>
        <end position="39"/>
    </location>
</feature>
<dbReference type="InterPro" id="IPR032710">
    <property type="entry name" value="NTF2-like_dom_sf"/>
</dbReference>
<dbReference type="InterPro" id="IPR007379">
    <property type="entry name" value="Tim44-like_dom"/>
</dbReference>
<feature type="transmembrane region" description="Helical" evidence="2">
    <location>
        <begin position="49"/>
        <end position="67"/>
    </location>
</feature>
<keyword evidence="2" id="KW-1133">Transmembrane helix</keyword>
<feature type="chain" id="PRO_5026131830" description="Tim44-like domain-containing protein" evidence="3">
    <location>
        <begin position="40"/>
        <end position="260"/>
    </location>
</feature>
<dbReference type="AlphaFoldDB" id="A0A6I6JDT8"/>
<dbReference type="KEGG" id="psel:GM415_12950"/>
<dbReference type="SUPFAM" id="SSF54427">
    <property type="entry name" value="NTF2-like"/>
    <property type="match status" value="1"/>
</dbReference>
<proteinExistence type="predicted"/>
<dbReference type="Pfam" id="PF04280">
    <property type="entry name" value="Tim44"/>
    <property type="match status" value="1"/>
</dbReference>
<evidence type="ECO:0000313" key="6">
    <source>
        <dbReference type="Proteomes" id="UP000428328"/>
    </source>
</evidence>
<dbReference type="PANTHER" id="PTHR41542:SF1">
    <property type="entry name" value="BLL5807 PROTEIN"/>
    <property type="match status" value="1"/>
</dbReference>
<evidence type="ECO:0000256" key="2">
    <source>
        <dbReference type="SAM" id="Phobius"/>
    </source>
</evidence>
<feature type="region of interest" description="Disordered" evidence="1">
    <location>
        <begin position="74"/>
        <end position="102"/>
    </location>
</feature>
<keyword evidence="2" id="KW-0812">Transmembrane</keyword>
<dbReference type="PANTHER" id="PTHR41542">
    <property type="entry name" value="BLL5807 PROTEIN"/>
    <property type="match status" value="1"/>
</dbReference>
<name>A0A6I6JDT8_9BACT</name>
<dbReference type="EMBL" id="CP046400">
    <property type="protein sequence ID" value="QGY40995.1"/>
    <property type="molecule type" value="Genomic_DNA"/>
</dbReference>
<organism evidence="5 6">
    <name type="scientific">Pseudodesulfovibrio cashew</name>
    <dbReference type="NCBI Taxonomy" id="2678688"/>
    <lineage>
        <taxon>Bacteria</taxon>
        <taxon>Pseudomonadati</taxon>
        <taxon>Thermodesulfobacteriota</taxon>
        <taxon>Desulfovibrionia</taxon>
        <taxon>Desulfovibrionales</taxon>
        <taxon>Desulfovibrionaceae</taxon>
    </lineage>
</organism>
<accession>A0A6I6JDT8</accession>
<protein>
    <recommendedName>
        <fullName evidence="4">Tim44-like domain-containing protein</fullName>
    </recommendedName>
</protein>
<evidence type="ECO:0000256" key="3">
    <source>
        <dbReference type="SAM" id="SignalP"/>
    </source>
</evidence>
<reference evidence="5 6" key="1">
    <citation type="submission" date="2019-11" db="EMBL/GenBank/DDBJ databases">
        <authorList>
            <person name="Zheng R.K."/>
            <person name="Sun C.M."/>
        </authorList>
    </citation>
    <scope>NUCLEOTIDE SEQUENCE [LARGE SCALE GENOMIC DNA]</scope>
    <source>
        <strain evidence="5 6">SRB007</strain>
    </source>
</reference>
<dbReference type="SMART" id="SM00978">
    <property type="entry name" value="Tim44"/>
    <property type="match status" value="1"/>
</dbReference>
<keyword evidence="2" id="KW-0472">Membrane</keyword>
<evidence type="ECO:0000256" key="1">
    <source>
        <dbReference type="SAM" id="MobiDB-lite"/>
    </source>
</evidence>
<feature type="domain" description="Tim44-like" evidence="4">
    <location>
        <begin position="126"/>
        <end position="257"/>
    </location>
</feature>
<gene>
    <name evidence="5" type="ORF">GM415_12950</name>
</gene>
<dbReference type="Proteomes" id="UP000428328">
    <property type="component" value="Chromosome"/>
</dbReference>
<evidence type="ECO:0000259" key="4">
    <source>
        <dbReference type="SMART" id="SM00978"/>
    </source>
</evidence>
<keyword evidence="6" id="KW-1185">Reference proteome</keyword>